<protein>
    <submittedName>
        <fullName evidence="2">Uncharacterized protein</fullName>
    </submittedName>
</protein>
<dbReference type="Proteomes" id="UP000022447">
    <property type="component" value="Unassembled WGS sequence"/>
</dbReference>
<comment type="caution">
    <text evidence="2">The sequence shown here is derived from an EMBL/GenBank/DDBJ whole genome shotgun (WGS) entry which is preliminary data.</text>
</comment>
<organism evidence="2 3">
    <name type="scientific">Roseivivax halodurans JCM 10272</name>
    <dbReference type="NCBI Taxonomy" id="1449350"/>
    <lineage>
        <taxon>Bacteria</taxon>
        <taxon>Pseudomonadati</taxon>
        <taxon>Pseudomonadota</taxon>
        <taxon>Alphaproteobacteria</taxon>
        <taxon>Rhodobacterales</taxon>
        <taxon>Roseobacteraceae</taxon>
        <taxon>Roseivivax</taxon>
    </lineage>
</organism>
<dbReference type="AlphaFoldDB" id="X7EIG3"/>
<proteinExistence type="predicted"/>
<evidence type="ECO:0000313" key="2">
    <source>
        <dbReference type="EMBL" id="ETX15690.1"/>
    </source>
</evidence>
<evidence type="ECO:0000256" key="1">
    <source>
        <dbReference type="SAM" id="MobiDB-lite"/>
    </source>
</evidence>
<gene>
    <name evidence="2" type="ORF">OCH239_13785</name>
</gene>
<feature type="region of interest" description="Disordered" evidence="1">
    <location>
        <begin position="27"/>
        <end position="51"/>
    </location>
</feature>
<dbReference type="EMBL" id="JALZ01000004">
    <property type="protein sequence ID" value="ETX15690.1"/>
    <property type="molecule type" value="Genomic_DNA"/>
</dbReference>
<evidence type="ECO:0000313" key="3">
    <source>
        <dbReference type="Proteomes" id="UP000022447"/>
    </source>
</evidence>
<accession>X7EIG3</accession>
<sequence length="51" mass="5440">MTLPPGAPDLLAFGIGLHQSRITLEAHDDSTHENSSASAFATLLKPARKVR</sequence>
<keyword evidence="3" id="KW-1185">Reference proteome</keyword>
<reference evidence="2 3" key="1">
    <citation type="submission" date="2014-01" db="EMBL/GenBank/DDBJ databases">
        <title>Roseivivax halodurans JCM 10272 Genome Sequencing.</title>
        <authorList>
            <person name="Lai Q."/>
            <person name="Li G."/>
            <person name="Shao Z."/>
        </authorList>
    </citation>
    <scope>NUCLEOTIDE SEQUENCE [LARGE SCALE GENOMIC DNA]</scope>
    <source>
        <strain evidence="2 3">JCM 10272</strain>
    </source>
</reference>
<dbReference type="STRING" id="1449350.OCH239_13785"/>
<name>X7EIG3_9RHOB</name>